<keyword evidence="3" id="KW-1185">Reference proteome</keyword>
<feature type="region of interest" description="Disordered" evidence="1">
    <location>
        <begin position="356"/>
        <end position="378"/>
    </location>
</feature>
<dbReference type="PANTHER" id="PTHR34546:SF3">
    <property type="entry name" value="OS06G0153600 PROTEIN"/>
    <property type="match status" value="1"/>
</dbReference>
<evidence type="ECO:0000256" key="1">
    <source>
        <dbReference type="SAM" id="MobiDB-lite"/>
    </source>
</evidence>
<proteinExistence type="predicted"/>
<reference evidence="2" key="1">
    <citation type="submission" date="2024-03" db="EMBL/GenBank/DDBJ databases">
        <title>WGS assembly of Saponaria officinalis var. Norfolk2.</title>
        <authorList>
            <person name="Jenkins J."/>
            <person name="Shu S."/>
            <person name="Grimwood J."/>
            <person name="Barry K."/>
            <person name="Goodstein D."/>
            <person name="Schmutz J."/>
            <person name="Leebens-Mack J."/>
            <person name="Osbourn A."/>
        </authorList>
    </citation>
    <scope>NUCLEOTIDE SEQUENCE [LARGE SCALE GENOMIC DNA]</scope>
    <source>
        <strain evidence="2">JIC</strain>
    </source>
</reference>
<feature type="region of interest" description="Disordered" evidence="1">
    <location>
        <begin position="64"/>
        <end position="143"/>
    </location>
</feature>
<feature type="compositionally biased region" description="Basic and acidic residues" evidence="1">
    <location>
        <begin position="309"/>
        <end position="318"/>
    </location>
</feature>
<feature type="compositionally biased region" description="Polar residues" evidence="1">
    <location>
        <begin position="319"/>
        <end position="332"/>
    </location>
</feature>
<feature type="compositionally biased region" description="Acidic residues" evidence="1">
    <location>
        <begin position="165"/>
        <end position="182"/>
    </location>
</feature>
<evidence type="ECO:0000313" key="2">
    <source>
        <dbReference type="EMBL" id="KAK9688781.1"/>
    </source>
</evidence>
<feature type="compositionally biased region" description="Basic and acidic residues" evidence="1">
    <location>
        <begin position="390"/>
        <end position="406"/>
    </location>
</feature>
<feature type="compositionally biased region" description="Basic residues" evidence="1">
    <location>
        <begin position="77"/>
        <end position="99"/>
    </location>
</feature>
<feature type="region of interest" description="Disordered" evidence="1">
    <location>
        <begin position="1"/>
        <end position="43"/>
    </location>
</feature>
<dbReference type="AlphaFoldDB" id="A0AAW1IGF2"/>
<dbReference type="Proteomes" id="UP001443914">
    <property type="component" value="Unassembled WGS sequence"/>
</dbReference>
<feature type="region of interest" description="Disordered" evidence="1">
    <location>
        <begin position="299"/>
        <end position="344"/>
    </location>
</feature>
<accession>A0AAW1IGF2</accession>
<sequence>MKYGNFSTHLNHHRQQPPPQNHRLPPLHHHQQPTNLPIHHQNQPHFSDYEKTLIDEVTYLHSLWHRGPPPPPQPPSHIHHHRHLQPTHTTQFKKKKNKTLKSSSDKEWPVAEANSAGDVPGPSGWPEFRGMNKPVSRPATAQEQARVVGVRIQLKGVESCSRLFEDDDEDEEEEDDDGDDEEEVDFFENLFEENGELRGFYETNCEGNNGGGEFICLVCGVIGNNVGRKYKNCVALVQHSRTVSKTKKKKAHRAYGNVVCKVLGWDVNRLPSIPNSVVGEEVMKGEVKNQADKDTVVGEVGRNGVQRESIPDAREKDNITSTDVVSTSTEPTQVEGEVKKHNDDNSTAVEMEVDAANASQNQSKPEGTPDAIEKDNDASTVTQTEAEAKFMGDECKAKNHDSETDRVCSSSENAMSQPENEPGSNQEQAVKNVGEECSVPDSKQSEIESSLLGDDPYAQLPSLSGAFQIPE</sequence>
<gene>
    <name evidence="2" type="ORF">RND81_09G010600</name>
</gene>
<dbReference type="EMBL" id="JBDFQZ010000009">
    <property type="protein sequence ID" value="KAK9688781.1"/>
    <property type="molecule type" value="Genomic_DNA"/>
</dbReference>
<evidence type="ECO:0000313" key="3">
    <source>
        <dbReference type="Proteomes" id="UP001443914"/>
    </source>
</evidence>
<dbReference type="PANTHER" id="PTHR34546">
    <property type="entry name" value="OS06G0153600 PROTEIN"/>
    <property type="match status" value="1"/>
</dbReference>
<feature type="compositionally biased region" description="Polar residues" evidence="1">
    <location>
        <begin position="407"/>
        <end position="429"/>
    </location>
</feature>
<comment type="caution">
    <text evidence="2">The sequence shown here is derived from an EMBL/GenBank/DDBJ whole genome shotgun (WGS) entry which is preliminary data.</text>
</comment>
<organism evidence="2 3">
    <name type="scientific">Saponaria officinalis</name>
    <name type="common">Common soapwort</name>
    <name type="synonym">Lychnis saponaria</name>
    <dbReference type="NCBI Taxonomy" id="3572"/>
    <lineage>
        <taxon>Eukaryota</taxon>
        <taxon>Viridiplantae</taxon>
        <taxon>Streptophyta</taxon>
        <taxon>Embryophyta</taxon>
        <taxon>Tracheophyta</taxon>
        <taxon>Spermatophyta</taxon>
        <taxon>Magnoliopsida</taxon>
        <taxon>eudicotyledons</taxon>
        <taxon>Gunneridae</taxon>
        <taxon>Pentapetalae</taxon>
        <taxon>Caryophyllales</taxon>
        <taxon>Caryophyllaceae</taxon>
        <taxon>Caryophylleae</taxon>
        <taxon>Saponaria</taxon>
    </lineage>
</organism>
<protein>
    <submittedName>
        <fullName evidence="2">Uncharacterized protein</fullName>
    </submittedName>
</protein>
<feature type="region of interest" description="Disordered" evidence="1">
    <location>
        <begin position="162"/>
        <end position="182"/>
    </location>
</feature>
<feature type="region of interest" description="Disordered" evidence="1">
    <location>
        <begin position="390"/>
        <end position="471"/>
    </location>
</feature>
<name>A0AAW1IGF2_SAPOF</name>